<evidence type="ECO:0000313" key="2">
    <source>
        <dbReference type="Proteomes" id="UP000313645"/>
    </source>
</evidence>
<proteinExistence type="predicted"/>
<dbReference type="Proteomes" id="UP000313645">
    <property type="component" value="Unassembled WGS sequence"/>
</dbReference>
<reference evidence="1 2" key="1">
    <citation type="submission" date="2019-02" db="EMBL/GenBank/DDBJ databases">
        <title>Marinobacter halodurans sp. nov., a marine bacterium isolated from sea tidal flat.</title>
        <authorList>
            <person name="Yoo Y."/>
            <person name="Lee D.W."/>
            <person name="Kim B.S."/>
            <person name="Kim J.-J."/>
        </authorList>
    </citation>
    <scope>NUCLEOTIDE SEQUENCE [LARGE SCALE GENOMIC DNA]</scope>
    <source>
        <strain evidence="1 2">YJ-S3-2</strain>
    </source>
</reference>
<accession>A0ABY1ZHP2</accession>
<keyword evidence="2" id="KW-1185">Reference proteome</keyword>
<comment type="caution">
    <text evidence="1">The sequence shown here is derived from an EMBL/GenBank/DDBJ whole genome shotgun (WGS) entry which is preliminary data.</text>
</comment>
<name>A0ABY1ZHP2_9GAMM</name>
<protein>
    <recommendedName>
        <fullName evidence="3">Competence protein ComFB</fullName>
    </recommendedName>
</protein>
<dbReference type="Pfam" id="PF10719">
    <property type="entry name" value="ComFB"/>
    <property type="match status" value="1"/>
</dbReference>
<dbReference type="InterPro" id="IPR019657">
    <property type="entry name" value="ComFB"/>
</dbReference>
<sequence>MSLLDMIDNFYEGLVAEAIEETRKPDEDEDFLADVMCVALNRLPTRYYRHSIDMRFYLADPEMQEMRERVRAAVSESRNFVLKHQRE</sequence>
<dbReference type="EMBL" id="SJDL01000025">
    <property type="protein sequence ID" value="TBW53309.1"/>
    <property type="molecule type" value="Genomic_DNA"/>
</dbReference>
<evidence type="ECO:0000313" key="1">
    <source>
        <dbReference type="EMBL" id="TBW53309.1"/>
    </source>
</evidence>
<evidence type="ECO:0008006" key="3">
    <source>
        <dbReference type="Google" id="ProtNLM"/>
    </source>
</evidence>
<organism evidence="1 2">
    <name type="scientific">Marinobacter halodurans</name>
    <dbReference type="NCBI Taxonomy" id="2528979"/>
    <lineage>
        <taxon>Bacteria</taxon>
        <taxon>Pseudomonadati</taxon>
        <taxon>Pseudomonadota</taxon>
        <taxon>Gammaproteobacteria</taxon>
        <taxon>Pseudomonadales</taxon>
        <taxon>Marinobacteraceae</taxon>
        <taxon>Marinobacter</taxon>
    </lineage>
</organism>
<dbReference type="RefSeq" id="WP_131482717.1">
    <property type="nucleotide sequence ID" value="NZ_SJDL01000025.1"/>
</dbReference>
<gene>
    <name evidence="1" type="ORF">EZI54_15095</name>
</gene>